<dbReference type="Proteomes" id="UP000645390">
    <property type="component" value="Unassembled WGS sequence"/>
</dbReference>
<dbReference type="InterPro" id="IPR050695">
    <property type="entry name" value="N-acetylmuramoyl_amidase_3"/>
</dbReference>
<name>A0ABQ2BEZ4_9SPHI</name>
<feature type="domain" description="MurNAc-LAA" evidence="4">
    <location>
        <begin position="25"/>
        <end position="142"/>
    </location>
</feature>
<reference evidence="6" key="1">
    <citation type="journal article" date="2019" name="Int. J. Syst. Evol. Microbiol.">
        <title>The Global Catalogue of Microorganisms (GCM) 10K type strain sequencing project: providing services to taxonomists for standard genome sequencing and annotation.</title>
        <authorList>
            <consortium name="The Broad Institute Genomics Platform"/>
            <consortium name="The Broad Institute Genome Sequencing Center for Infectious Disease"/>
            <person name="Wu L."/>
            <person name="Ma J."/>
        </authorList>
    </citation>
    <scope>NUCLEOTIDE SEQUENCE [LARGE SCALE GENOMIC DNA]</scope>
    <source>
        <strain evidence="6">CCM 8939</strain>
    </source>
</reference>
<comment type="catalytic activity">
    <reaction evidence="1">
        <text>Hydrolyzes the link between N-acetylmuramoyl residues and L-amino acid residues in certain cell-wall glycopeptides.</text>
        <dbReference type="EC" id="3.5.1.28"/>
    </reaction>
</comment>
<sequence>MKEEAIKRGIKVILTRTTDQFLSLKDRLPNQEATAFISIHHNSTLANGAVPFSGIEVYVSKLNSKIKVTEDLGSGILSKLKQLNGIEVTDSLKNANLLLLRASKVPAILIEFGNISEEKTLNYINKEKNMRRISNLILDGFVAFSKRGC</sequence>
<evidence type="ECO:0000256" key="2">
    <source>
        <dbReference type="ARBA" id="ARBA00011901"/>
    </source>
</evidence>
<protein>
    <recommendedName>
        <fullName evidence="2">N-acetylmuramoyl-L-alanine amidase</fullName>
        <ecNumber evidence="2">3.5.1.28</ecNumber>
    </recommendedName>
</protein>
<keyword evidence="6" id="KW-1185">Reference proteome</keyword>
<evidence type="ECO:0000313" key="6">
    <source>
        <dbReference type="Proteomes" id="UP000645390"/>
    </source>
</evidence>
<evidence type="ECO:0000313" key="5">
    <source>
        <dbReference type="EMBL" id="GGI22511.1"/>
    </source>
</evidence>
<dbReference type="PANTHER" id="PTHR30404">
    <property type="entry name" value="N-ACETYLMURAMOYL-L-ALANINE AMIDASE"/>
    <property type="match status" value="1"/>
</dbReference>
<dbReference type="Pfam" id="PF01520">
    <property type="entry name" value="Amidase_3"/>
    <property type="match status" value="1"/>
</dbReference>
<organism evidence="5 6">
    <name type="scientific">Pedobacter mendelii</name>
    <dbReference type="NCBI Taxonomy" id="1908240"/>
    <lineage>
        <taxon>Bacteria</taxon>
        <taxon>Pseudomonadati</taxon>
        <taxon>Bacteroidota</taxon>
        <taxon>Sphingobacteriia</taxon>
        <taxon>Sphingobacteriales</taxon>
        <taxon>Sphingobacteriaceae</taxon>
        <taxon>Pedobacter</taxon>
    </lineage>
</organism>
<dbReference type="EMBL" id="BMDJ01000001">
    <property type="protein sequence ID" value="GGI22511.1"/>
    <property type="molecule type" value="Genomic_DNA"/>
</dbReference>
<dbReference type="PANTHER" id="PTHR30404:SF0">
    <property type="entry name" value="N-ACETYLMURAMOYL-L-ALANINE AMIDASE AMIC"/>
    <property type="match status" value="1"/>
</dbReference>
<accession>A0ABQ2BEZ4</accession>
<dbReference type="InterPro" id="IPR002508">
    <property type="entry name" value="MurNAc-LAA_cat"/>
</dbReference>
<keyword evidence="3" id="KW-0378">Hydrolase</keyword>
<dbReference type="SMART" id="SM00646">
    <property type="entry name" value="Ami_3"/>
    <property type="match status" value="1"/>
</dbReference>
<dbReference type="SUPFAM" id="SSF53187">
    <property type="entry name" value="Zn-dependent exopeptidases"/>
    <property type="match status" value="1"/>
</dbReference>
<dbReference type="EC" id="3.5.1.28" evidence="2"/>
<comment type="caution">
    <text evidence="5">The sequence shown here is derived from an EMBL/GenBank/DDBJ whole genome shotgun (WGS) entry which is preliminary data.</text>
</comment>
<dbReference type="RefSeq" id="WP_229746584.1">
    <property type="nucleotide sequence ID" value="NZ_BMDJ01000001.1"/>
</dbReference>
<evidence type="ECO:0000259" key="4">
    <source>
        <dbReference type="SMART" id="SM00646"/>
    </source>
</evidence>
<proteinExistence type="predicted"/>
<dbReference type="Gene3D" id="3.40.630.40">
    <property type="entry name" value="Zn-dependent exopeptidases"/>
    <property type="match status" value="1"/>
</dbReference>
<evidence type="ECO:0000256" key="3">
    <source>
        <dbReference type="ARBA" id="ARBA00022801"/>
    </source>
</evidence>
<evidence type="ECO:0000256" key="1">
    <source>
        <dbReference type="ARBA" id="ARBA00001561"/>
    </source>
</evidence>
<gene>
    <name evidence="5" type="ORF">GCM10008119_03010</name>
</gene>
<dbReference type="CDD" id="cd02696">
    <property type="entry name" value="MurNAc-LAA"/>
    <property type="match status" value="1"/>
</dbReference>